<dbReference type="NCBIfam" id="TIGR01828">
    <property type="entry name" value="pyru_phos_dikin"/>
    <property type="match status" value="1"/>
</dbReference>
<feature type="binding site" evidence="15">
    <location>
        <position position="767"/>
    </location>
    <ligand>
        <name>Mg(2+)</name>
        <dbReference type="ChEBI" id="CHEBI:18420"/>
    </ligand>
</feature>
<dbReference type="GO" id="GO:0050242">
    <property type="term" value="F:pyruvate, phosphate dikinase activity"/>
    <property type="evidence" value="ECO:0007669"/>
    <property type="project" value="UniProtKB-UniRule"/>
</dbReference>
<evidence type="ECO:0000256" key="15">
    <source>
        <dbReference type="PIRSR" id="PIRSR000853-3"/>
    </source>
</evidence>
<evidence type="ECO:0000256" key="8">
    <source>
        <dbReference type="ARBA" id="ARBA00022741"/>
    </source>
</evidence>
<dbReference type="STRING" id="1114924.SAMN05216258_111128"/>
<feature type="binding site" evidence="14">
    <location>
        <position position="560"/>
    </location>
    <ligand>
        <name>substrate</name>
    </ligand>
</feature>
<dbReference type="InterPro" id="IPR015813">
    <property type="entry name" value="Pyrv/PenolPyrv_kinase-like_dom"/>
</dbReference>
<evidence type="ECO:0000259" key="16">
    <source>
        <dbReference type="Pfam" id="PF00391"/>
    </source>
</evidence>
<evidence type="ECO:0000256" key="10">
    <source>
        <dbReference type="ARBA" id="ARBA00022840"/>
    </source>
</evidence>
<dbReference type="Gene3D" id="3.30.470.20">
    <property type="entry name" value="ATP-grasp fold, B domain"/>
    <property type="match status" value="1"/>
</dbReference>
<dbReference type="PANTHER" id="PTHR22931:SF9">
    <property type="entry name" value="PYRUVATE, PHOSPHATE DIKINASE 1, CHLOROPLASTIC"/>
    <property type="match status" value="1"/>
</dbReference>
<dbReference type="InterPro" id="IPR018274">
    <property type="entry name" value="PEP_util_AS"/>
</dbReference>
<evidence type="ECO:0000313" key="18">
    <source>
        <dbReference type="EMBL" id="SFI96978.1"/>
    </source>
</evidence>
<dbReference type="GO" id="GO:0046872">
    <property type="term" value="F:metal ion binding"/>
    <property type="evidence" value="ECO:0007669"/>
    <property type="project" value="UniProtKB-UniRule"/>
</dbReference>
<proteinExistence type="inferred from homology"/>
<dbReference type="SUPFAM" id="SSF51621">
    <property type="entry name" value="Phosphoenolpyruvate/pyruvate domain"/>
    <property type="match status" value="1"/>
</dbReference>
<name>A0A1I3MIY3_9RHOB</name>
<dbReference type="InterPro" id="IPR010121">
    <property type="entry name" value="Pyruvate_phosphate_dikinase"/>
</dbReference>
<feature type="binding site" evidence="14">
    <location>
        <position position="767"/>
    </location>
    <ligand>
        <name>substrate</name>
    </ligand>
</feature>
<dbReference type="PROSITE" id="PS00370">
    <property type="entry name" value="PEP_ENZYMES_PHOS_SITE"/>
    <property type="match status" value="1"/>
</dbReference>
<evidence type="ECO:0000256" key="7">
    <source>
        <dbReference type="ARBA" id="ARBA00022723"/>
    </source>
</evidence>
<dbReference type="EMBL" id="FOQH01000011">
    <property type="protein sequence ID" value="SFI96978.1"/>
    <property type="molecule type" value="Genomic_DNA"/>
</dbReference>
<dbReference type="Gene3D" id="3.50.30.10">
    <property type="entry name" value="Phosphohistidine domain"/>
    <property type="match status" value="1"/>
</dbReference>
<dbReference type="Pfam" id="PF02896">
    <property type="entry name" value="PEP-utilizers_C"/>
    <property type="match status" value="1"/>
</dbReference>
<dbReference type="InterPro" id="IPR013815">
    <property type="entry name" value="ATP_grasp_subdomain_1"/>
</dbReference>
<dbReference type="InterPro" id="IPR000121">
    <property type="entry name" value="PEP_util_C"/>
</dbReference>
<keyword evidence="8" id="KW-0547">Nucleotide-binding</keyword>
<feature type="binding site" evidence="14">
    <location>
        <position position="764"/>
    </location>
    <ligand>
        <name>substrate</name>
    </ligand>
</feature>
<evidence type="ECO:0000313" key="19">
    <source>
        <dbReference type="Proteomes" id="UP000199377"/>
    </source>
</evidence>
<dbReference type="Gene3D" id="1.20.80.30">
    <property type="match status" value="1"/>
</dbReference>
<keyword evidence="6" id="KW-0808">Transferase</keyword>
<feature type="binding site" evidence="14">
    <location>
        <position position="766"/>
    </location>
    <ligand>
        <name>substrate</name>
    </ligand>
</feature>
<evidence type="ECO:0000256" key="2">
    <source>
        <dbReference type="ARBA" id="ARBA00003144"/>
    </source>
</evidence>
<dbReference type="PIRSF" id="PIRSF000853">
    <property type="entry name" value="PPDK"/>
    <property type="match status" value="1"/>
</dbReference>
<evidence type="ECO:0000256" key="9">
    <source>
        <dbReference type="ARBA" id="ARBA00022777"/>
    </source>
</evidence>
<organism evidence="18 19">
    <name type="scientific">Albimonas pacifica</name>
    <dbReference type="NCBI Taxonomy" id="1114924"/>
    <lineage>
        <taxon>Bacteria</taxon>
        <taxon>Pseudomonadati</taxon>
        <taxon>Pseudomonadota</taxon>
        <taxon>Alphaproteobacteria</taxon>
        <taxon>Rhodobacterales</taxon>
        <taxon>Paracoccaceae</taxon>
        <taxon>Albimonas</taxon>
    </lineage>
</organism>
<evidence type="ECO:0000256" key="11">
    <source>
        <dbReference type="ARBA" id="ARBA00022842"/>
    </source>
</evidence>
<evidence type="ECO:0000256" key="13">
    <source>
        <dbReference type="PIRSR" id="PIRSR000853-1"/>
    </source>
</evidence>
<dbReference type="AlphaFoldDB" id="A0A1I3MIY3"/>
<protein>
    <recommendedName>
        <fullName evidence="5 12">Pyruvate, phosphate dikinase</fullName>
        <ecNumber evidence="4 12">2.7.9.1</ecNumber>
    </recommendedName>
</protein>
<dbReference type="SUPFAM" id="SSF56059">
    <property type="entry name" value="Glutathione synthetase ATP-binding domain-like"/>
    <property type="match status" value="1"/>
</dbReference>
<evidence type="ECO:0000256" key="1">
    <source>
        <dbReference type="ARBA" id="ARBA00001946"/>
    </source>
</evidence>
<dbReference type="Gene3D" id="3.30.1490.20">
    <property type="entry name" value="ATP-grasp fold, A domain"/>
    <property type="match status" value="1"/>
</dbReference>
<dbReference type="PROSITE" id="PS00742">
    <property type="entry name" value="PEP_ENZYMES_2"/>
    <property type="match status" value="1"/>
</dbReference>
<dbReference type="InterPro" id="IPR040442">
    <property type="entry name" value="Pyrv_kinase-like_dom_sf"/>
</dbReference>
<keyword evidence="10" id="KW-0067">ATP-binding</keyword>
<comment type="similarity">
    <text evidence="3 12">Belongs to the PEP-utilizing enzyme family.</text>
</comment>
<dbReference type="InterPro" id="IPR036637">
    <property type="entry name" value="Phosphohistidine_dom_sf"/>
</dbReference>
<reference evidence="18 19" key="1">
    <citation type="submission" date="2016-10" db="EMBL/GenBank/DDBJ databases">
        <authorList>
            <person name="de Groot N.N."/>
        </authorList>
    </citation>
    <scope>NUCLEOTIDE SEQUENCE [LARGE SCALE GENOMIC DNA]</scope>
    <source>
        <strain evidence="18 19">CGMCC 1.11030</strain>
    </source>
</reference>
<evidence type="ECO:0000256" key="3">
    <source>
        <dbReference type="ARBA" id="ARBA00007837"/>
    </source>
</evidence>
<comment type="function">
    <text evidence="2">Catalyzes the reversible phosphorylation of pyruvate and phosphate.</text>
</comment>
<accession>A0A1I3MIY3</accession>
<keyword evidence="9 18" id="KW-0418">Kinase</keyword>
<keyword evidence="7 15" id="KW-0479">Metal-binding</keyword>
<evidence type="ECO:0000256" key="6">
    <source>
        <dbReference type="ARBA" id="ARBA00022679"/>
    </source>
</evidence>
<evidence type="ECO:0000256" key="5">
    <source>
        <dbReference type="ARBA" id="ARBA00020138"/>
    </source>
</evidence>
<dbReference type="GO" id="GO:0016301">
    <property type="term" value="F:kinase activity"/>
    <property type="evidence" value="ECO:0007669"/>
    <property type="project" value="UniProtKB-UniRule"/>
</dbReference>
<comment type="cofactor">
    <cofactor evidence="1 12 15">
        <name>Mg(2+)</name>
        <dbReference type="ChEBI" id="CHEBI:18420"/>
    </cofactor>
</comment>
<dbReference type="Gene3D" id="3.20.20.60">
    <property type="entry name" value="Phosphoenolpyruvate-binding domains"/>
    <property type="match status" value="1"/>
</dbReference>
<evidence type="ECO:0000256" key="12">
    <source>
        <dbReference type="PIRNR" id="PIRNR000853"/>
    </source>
</evidence>
<feature type="binding site" evidence="14">
    <location>
        <position position="616"/>
    </location>
    <ligand>
        <name>substrate</name>
    </ligand>
</feature>
<feature type="active site" description="Proton donor" evidence="13">
    <location>
        <position position="829"/>
    </location>
</feature>
<dbReference type="GO" id="GO:0005524">
    <property type="term" value="F:ATP binding"/>
    <property type="evidence" value="ECO:0007669"/>
    <property type="project" value="UniProtKB-UniRule"/>
</dbReference>
<feature type="domain" description="PEP-utilising enzyme mobile" evidence="16">
    <location>
        <begin position="422"/>
        <end position="502"/>
    </location>
</feature>
<keyword evidence="11 15" id="KW-0460">Magnesium</keyword>
<keyword evidence="19" id="KW-1185">Reference proteome</keyword>
<dbReference type="InterPro" id="IPR023151">
    <property type="entry name" value="PEP_util_CS"/>
</dbReference>
<evidence type="ECO:0000256" key="4">
    <source>
        <dbReference type="ARBA" id="ARBA00011994"/>
    </source>
</evidence>
<feature type="binding site" evidence="14">
    <location>
        <position position="743"/>
    </location>
    <ligand>
        <name>substrate</name>
    </ligand>
</feature>
<feature type="binding site" evidence="15">
    <location>
        <position position="743"/>
    </location>
    <ligand>
        <name>Mg(2+)</name>
        <dbReference type="ChEBI" id="CHEBI:18420"/>
    </ligand>
</feature>
<evidence type="ECO:0000256" key="14">
    <source>
        <dbReference type="PIRSR" id="PIRSR000853-2"/>
    </source>
</evidence>
<evidence type="ECO:0000259" key="17">
    <source>
        <dbReference type="Pfam" id="PF02896"/>
    </source>
</evidence>
<dbReference type="Proteomes" id="UP000199377">
    <property type="component" value="Unassembled WGS sequence"/>
</dbReference>
<dbReference type="Pfam" id="PF00391">
    <property type="entry name" value="PEP-utilizers"/>
    <property type="match status" value="1"/>
</dbReference>
<sequence>MRAETEFSRELYAPIGPGGAEDAARYGRKAANLSRLAGLGMPVKPGFAVAADVVSALADRGAAALGPGFEAALAELAPGALLALRASPGRKEWGGPATLLNLGASVEGLEPRIGPCAARDATRRLIHAFAVHVGGADPEAFEYALHDLLKAHGADSEHDLDADQLDELIETFLDLHEEETGDPFPASPAAQLAAAMGAMARTWASTSARLLRVSRGGPEQGGLALIVQEMALGLGAGLSGAGRAAFRSERSGAPGIEGRMLFQAQGNDALAGLRTPRLIGAAERGEAGVRDPSLEEAAPEIADRLRALGAKAERAFQDAMTLEFTLEDGELFVLGAEPTRRSARASVRISVDLAKTGAISEEDAVLRVEPRTLSELLHPTIDPRATRDRIARGLPASPGAASGPIVFSAEAADAAAARGVPAVLVRVETSPEDIRGMHSAAAVLTVRGGMTSHAAVVARGLGTPCVVGCSGLSLDLEARELTAPDGRVFREGDQITVDGAAGEALAGAAPTVQPEFSGALAELMGWADRLRRMRVRANADTAQDARVALGFAADGIGLCRTEHMFFEKGRITPMRRMILADREADRRAALEVLLPMQRADFIGLYRVMQGRPVTIRLLDPPLHEFLPHPDEEIDDLAEVTGLTLRQLRRRIADMQEFNPMLGKRGCRLGITMPEIYQMQARAIFEALAQSWTDGPLVRPEIMIPLVSARREASLIRRDIDQIAASVAEETGKGFSYKIGVMVETPRAALRAGDLAGDMDFLSFGTNDLTQMTYGLSRDDAGRFMRDYVNSGVFAEDPFHSLDIEGVGELMMIARDRARETRIDIPLGLCGEHGGDPASIRFCEAAGFDYVSCSPFRVPIARLACAQATVLQRRLQEEAEA</sequence>
<gene>
    <name evidence="18" type="ORF">SAMN05216258_111128</name>
</gene>
<dbReference type="RefSeq" id="WP_177236368.1">
    <property type="nucleotide sequence ID" value="NZ_FOQH01000011.1"/>
</dbReference>
<feature type="active site" description="Tele-phosphohistidine intermediate" evidence="13">
    <location>
        <position position="453"/>
    </location>
</feature>
<dbReference type="EC" id="2.7.9.1" evidence="4 12"/>
<dbReference type="Gene3D" id="1.10.189.10">
    <property type="entry name" value="Pyruvate Phosphate Dikinase, domain 2"/>
    <property type="match status" value="1"/>
</dbReference>
<dbReference type="SUPFAM" id="SSF52009">
    <property type="entry name" value="Phosphohistidine domain"/>
    <property type="match status" value="1"/>
</dbReference>
<keyword evidence="18" id="KW-0670">Pyruvate</keyword>
<dbReference type="PANTHER" id="PTHR22931">
    <property type="entry name" value="PHOSPHOENOLPYRUVATE DIKINASE-RELATED"/>
    <property type="match status" value="1"/>
</dbReference>
<feature type="domain" description="PEP-utilising enzyme C-terminal" evidence="17">
    <location>
        <begin position="519"/>
        <end position="867"/>
    </location>
</feature>
<comment type="catalytic activity">
    <reaction evidence="12">
        <text>pyruvate + phosphate + ATP = phosphoenolpyruvate + AMP + diphosphate + H(+)</text>
        <dbReference type="Rhea" id="RHEA:10756"/>
        <dbReference type="ChEBI" id="CHEBI:15361"/>
        <dbReference type="ChEBI" id="CHEBI:15378"/>
        <dbReference type="ChEBI" id="CHEBI:30616"/>
        <dbReference type="ChEBI" id="CHEBI:33019"/>
        <dbReference type="ChEBI" id="CHEBI:43474"/>
        <dbReference type="ChEBI" id="CHEBI:58702"/>
        <dbReference type="ChEBI" id="CHEBI:456215"/>
        <dbReference type="EC" id="2.7.9.1"/>
    </reaction>
</comment>
<feature type="binding site" evidence="14">
    <location>
        <position position="765"/>
    </location>
    <ligand>
        <name>substrate</name>
    </ligand>
</feature>
<dbReference type="InterPro" id="IPR008279">
    <property type="entry name" value="PEP-util_enz_mobile_dom"/>
</dbReference>